<dbReference type="CDD" id="cd07782">
    <property type="entry name" value="ASKHA_NBD_FGGY_D-RBK"/>
    <property type="match status" value="1"/>
</dbReference>
<dbReference type="PANTHER" id="PTHR43435">
    <property type="entry name" value="RIBULOKINASE"/>
    <property type="match status" value="1"/>
</dbReference>
<evidence type="ECO:0000256" key="3">
    <source>
        <dbReference type="ARBA" id="ARBA00022777"/>
    </source>
</evidence>
<gene>
    <name evidence="6" type="ORF">D3877_25115</name>
</gene>
<evidence type="ECO:0000256" key="1">
    <source>
        <dbReference type="ARBA" id="ARBA00009156"/>
    </source>
</evidence>
<comment type="similarity">
    <text evidence="1">Belongs to the FGGY kinase family.</text>
</comment>
<keyword evidence="7" id="KW-1185">Reference proteome</keyword>
<dbReference type="InterPro" id="IPR018484">
    <property type="entry name" value="FGGY_N"/>
</dbReference>
<keyword evidence="3 6" id="KW-0418">Kinase</keyword>
<sequence>MTSEAAETVIGVDVGSTSVRAGMFTPDGRLLGRAVRPIATHRPQADFVEQDSANIWQAVCAAVRDAVAASGAAADRVVGIAYDATCSLVLRQADGGKIGVSPDGDAPDQWDTIVWMDHRAIAEAEECSATGAEVLRFLGGRMSPEMEIPKLMWLKRHRPDAWARCGLAFDLADFLSWMSTGRNERSVCTLTCKWTYLAHAEQPWDRAFLARVGLDDFFERTGAPDRALPIGHPIGPLTAQAADALGLTTRCVVAAGLIDAHAGALGTLGAHVGESIDNRIALIAGTSSCNMGLTAAPRFIPGVWGPYYGAVCDGFHLSEGGQSATGALLDHIVESHPARASFGPKPHDAIGAILHARITQGEGEALAPRLHVLPDFHGNRSPLADPNAVGVISGLTLDRSAESLLELYWATAAAIAYGVRHIIDRMNEAGYAIDTIHLSGGHAANPFLVKLYADACGCAIARSGCAEPVLLGTATAAAAGAGLHPGLAQAARAMAGTDTLLHPAPQARAMHDRRYAVFLAMHRQRLELDQLLVSAPA</sequence>
<dbReference type="GO" id="GO:0019321">
    <property type="term" value="P:pentose metabolic process"/>
    <property type="evidence" value="ECO:0007669"/>
    <property type="project" value="TreeGrafter"/>
</dbReference>
<feature type="domain" description="Carbohydrate kinase FGGY N-terminal" evidence="4">
    <location>
        <begin position="9"/>
        <end position="266"/>
    </location>
</feature>
<feature type="domain" description="Carbohydrate kinase FGGY C-terminal" evidence="5">
    <location>
        <begin position="281"/>
        <end position="480"/>
    </location>
</feature>
<protein>
    <submittedName>
        <fullName evidence="6">Ribulokinase</fullName>
    </submittedName>
</protein>
<dbReference type="InterPro" id="IPR018485">
    <property type="entry name" value="FGGY_C"/>
</dbReference>
<dbReference type="InterPro" id="IPR043129">
    <property type="entry name" value="ATPase_NBD"/>
</dbReference>
<evidence type="ECO:0000313" key="6">
    <source>
        <dbReference type="EMBL" id="RJF78373.1"/>
    </source>
</evidence>
<dbReference type="GO" id="GO:0005737">
    <property type="term" value="C:cytoplasm"/>
    <property type="evidence" value="ECO:0007669"/>
    <property type="project" value="TreeGrafter"/>
</dbReference>
<dbReference type="InterPro" id="IPR006003">
    <property type="entry name" value="FGGY_RbtK-like"/>
</dbReference>
<evidence type="ECO:0000259" key="4">
    <source>
        <dbReference type="Pfam" id="PF00370"/>
    </source>
</evidence>
<dbReference type="AlphaFoldDB" id="A0A418VQ29"/>
<dbReference type="Gene3D" id="1.20.58.2240">
    <property type="match status" value="1"/>
</dbReference>
<dbReference type="RefSeq" id="WP_119833512.1">
    <property type="nucleotide sequence ID" value="NZ_QYUL01000004.1"/>
</dbReference>
<dbReference type="SUPFAM" id="SSF53067">
    <property type="entry name" value="Actin-like ATPase domain"/>
    <property type="match status" value="2"/>
</dbReference>
<dbReference type="NCBIfam" id="TIGR01315">
    <property type="entry name" value="5C_CHO_kinase"/>
    <property type="match status" value="1"/>
</dbReference>
<dbReference type="EMBL" id="QYUL01000004">
    <property type="protein sequence ID" value="RJF78373.1"/>
    <property type="molecule type" value="Genomic_DNA"/>
</dbReference>
<evidence type="ECO:0000259" key="5">
    <source>
        <dbReference type="Pfam" id="PF02782"/>
    </source>
</evidence>
<dbReference type="PIRSF" id="PIRSF000538">
    <property type="entry name" value="GlpK"/>
    <property type="match status" value="1"/>
</dbReference>
<name>A0A418VQ29_9PROT</name>
<evidence type="ECO:0000313" key="7">
    <source>
        <dbReference type="Proteomes" id="UP000283458"/>
    </source>
</evidence>
<dbReference type="OrthoDB" id="9805576at2"/>
<dbReference type="Proteomes" id="UP000283458">
    <property type="component" value="Unassembled WGS sequence"/>
</dbReference>
<comment type="caution">
    <text evidence="6">The sequence shown here is derived from an EMBL/GenBank/DDBJ whole genome shotgun (WGS) entry which is preliminary data.</text>
</comment>
<evidence type="ECO:0000256" key="2">
    <source>
        <dbReference type="ARBA" id="ARBA00022679"/>
    </source>
</evidence>
<accession>A0A418VQ29</accession>
<dbReference type="GO" id="GO:0019150">
    <property type="term" value="F:D-ribulokinase activity"/>
    <property type="evidence" value="ECO:0007669"/>
    <property type="project" value="TreeGrafter"/>
</dbReference>
<dbReference type="InterPro" id="IPR000577">
    <property type="entry name" value="Carb_kinase_FGGY"/>
</dbReference>
<proteinExistence type="inferred from homology"/>
<dbReference type="Pfam" id="PF02782">
    <property type="entry name" value="FGGY_C"/>
    <property type="match status" value="1"/>
</dbReference>
<dbReference type="PANTHER" id="PTHR43435:SF4">
    <property type="entry name" value="FGGY CARBOHYDRATE KINASE DOMAIN-CONTAINING PROTEIN"/>
    <property type="match status" value="1"/>
</dbReference>
<dbReference type="Gene3D" id="3.30.420.40">
    <property type="match status" value="1"/>
</dbReference>
<reference evidence="6 7" key="1">
    <citation type="submission" date="2018-09" db="EMBL/GenBank/DDBJ databases">
        <authorList>
            <person name="Zhu H."/>
        </authorList>
    </citation>
    <scope>NUCLEOTIDE SEQUENCE [LARGE SCALE GENOMIC DNA]</scope>
    <source>
        <strain evidence="6 7">K2W22B-5</strain>
    </source>
</reference>
<dbReference type="Pfam" id="PF00370">
    <property type="entry name" value="FGGY_N"/>
    <property type="match status" value="1"/>
</dbReference>
<organism evidence="6 7">
    <name type="scientific">Azospirillum cavernae</name>
    <dbReference type="NCBI Taxonomy" id="2320860"/>
    <lineage>
        <taxon>Bacteria</taxon>
        <taxon>Pseudomonadati</taxon>
        <taxon>Pseudomonadota</taxon>
        <taxon>Alphaproteobacteria</taxon>
        <taxon>Rhodospirillales</taxon>
        <taxon>Azospirillaceae</taxon>
        <taxon>Azospirillum</taxon>
    </lineage>
</organism>
<keyword evidence="2" id="KW-0808">Transferase</keyword>